<gene>
    <name evidence="4" type="ORF">GIB67_014737</name>
</gene>
<protein>
    <submittedName>
        <fullName evidence="4">Uncharacterized protein</fullName>
    </submittedName>
</protein>
<feature type="region of interest" description="Disordered" evidence="3">
    <location>
        <begin position="338"/>
        <end position="443"/>
    </location>
</feature>
<dbReference type="InterPro" id="IPR015915">
    <property type="entry name" value="Kelch-typ_b-propeller"/>
</dbReference>
<accession>A0A7J7NV44</accession>
<keyword evidence="1" id="KW-0880">Kelch repeat</keyword>
<name>A0A7J7NV44_9MAGN</name>
<evidence type="ECO:0000256" key="2">
    <source>
        <dbReference type="ARBA" id="ARBA00022737"/>
    </source>
</evidence>
<dbReference type="Pfam" id="PF24681">
    <property type="entry name" value="Kelch_KLHDC2_KLHL20_DRC7"/>
    <property type="match status" value="1"/>
</dbReference>
<dbReference type="SUPFAM" id="SSF117281">
    <property type="entry name" value="Kelch motif"/>
    <property type="match status" value="1"/>
</dbReference>
<dbReference type="InterPro" id="IPR006652">
    <property type="entry name" value="Kelch_1"/>
</dbReference>
<dbReference type="Proteomes" id="UP000541444">
    <property type="component" value="Unassembled WGS sequence"/>
</dbReference>
<reference evidence="4 5" key="1">
    <citation type="journal article" date="2020" name="IScience">
        <title>Genome Sequencing of the Endangered Kingdonia uniflora (Circaeasteraceae, Ranunculales) Reveals Potential Mechanisms of Evolutionary Specialization.</title>
        <authorList>
            <person name="Sun Y."/>
            <person name="Deng T."/>
            <person name="Zhang A."/>
            <person name="Moore M.J."/>
            <person name="Landis J.B."/>
            <person name="Lin N."/>
            <person name="Zhang H."/>
            <person name="Zhang X."/>
            <person name="Huang J."/>
            <person name="Zhang X."/>
            <person name="Sun H."/>
            <person name="Wang H."/>
        </authorList>
    </citation>
    <scope>NUCLEOTIDE SEQUENCE [LARGE SCALE GENOMIC DNA]</scope>
    <source>
        <strain evidence="4">TB1705</strain>
        <tissue evidence="4">Leaf</tissue>
    </source>
</reference>
<feature type="compositionally biased region" description="Polar residues" evidence="3">
    <location>
        <begin position="568"/>
        <end position="584"/>
    </location>
</feature>
<sequence length="610" mass="66398">MRPLGGEAAVKRAMWLYPKVLGYNPSERWGHSACFSNGLLYVFGGCCGGLHFSDVLTLNLDTMAWNTLGTTGQRPGARDSHSAVLMGQKMIVLGGTNGSKKVSDLHMLDIKTKEWVNPKCDGTPPSPRESHTATIVGDEKLVIFGGSGEGEGNYLNDLHVLDLKAMRWISPEVKGTLPAPRDSHIAVAIGNKLLVYGGDCGDRYHGEVDILDMETMTWSRLAIHGSSPGVRAGHAAVNIGSKVYIIGGVGDKHYYNDVWVLDVNTCSWTQLEIRGQQPQGRFSHTAVVTDSDIAIYGGCGEDERPLNELVVLQLGAEHPNGRYNITLCKVFRNHCNQEKRKSSRGELTNSIVGIKGDANRKLPKQSSKQSLEKGSDNLHPKRKKSSESRASEVESEQEEHSLSLSQNSSPSQSDQEQTPITKLPTSSTMGFLKQRNQTARRSHPHIDRTHFIKRASHDTHLVSGENPRQLKPEQLLHVNGGCHEQRHQEPGLMHNFIGAEVRGNVDGAFDSGYLVTANVNGKILRGVLFTPGPGVVSRVLGNPQIPSYVRATQRPVSFTGQESGYHLQQAQPSSVMSAAPTSARGSLRHRSDLQDVVLTLGGPGNVHGGQ</sequence>
<dbReference type="PANTHER" id="PTHR46228:SF2">
    <property type="entry name" value="KELCH REPEAT PROTEIN (AFU_ORTHOLOGUE AFUA_4G14350)"/>
    <property type="match status" value="1"/>
</dbReference>
<feature type="compositionally biased region" description="Basic and acidic residues" evidence="3">
    <location>
        <begin position="370"/>
        <end position="392"/>
    </location>
</feature>
<evidence type="ECO:0000256" key="1">
    <source>
        <dbReference type="ARBA" id="ARBA00022441"/>
    </source>
</evidence>
<keyword evidence="5" id="KW-1185">Reference proteome</keyword>
<dbReference type="OrthoDB" id="10251809at2759"/>
<dbReference type="Gene3D" id="2.120.10.80">
    <property type="entry name" value="Kelch-type beta propeller"/>
    <property type="match status" value="2"/>
</dbReference>
<feature type="compositionally biased region" description="Polar residues" evidence="3">
    <location>
        <begin position="418"/>
        <end position="437"/>
    </location>
</feature>
<proteinExistence type="predicted"/>
<evidence type="ECO:0000313" key="4">
    <source>
        <dbReference type="EMBL" id="KAF6170920.1"/>
    </source>
</evidence>
<organism evidence="4 5">
    <name type="scientific">Kingdonia uniflora</name>
    <dbReference type="NCBI Taxonomy" id="39325"/>
    <lineage>
        <taxon>Eukaryota</taxon>
        <taxon>Viridiplantae</taxon>
        <taxon>Streptophyta</taxon>
        <taxon>Embryophyta</taxon>
        <taxon>Tracheophyta</taxon>
        <taxon>Spermatophyta</taxon>
        <taxon>Magnoliopsida</taxon>
        <taxon>Ranunculales</taxon>
        <taxon>Circaeasteraceae</taxon>
        <taxon>Kingdonia</taxon>
    </lineage>
</organism>
<dbReference type="SMART" id="SM00612">
    <property type="entry name" value="Kelch"/>
    <property type="match status" value="4"/>
</dbReference>
<dbReference type="AlphaFoldDB" id="A0A7J7NV44"/>
<dbReference type="Pfam" id="PF01344">
    <property type="entry name" value="Kelch_1"/>
    <property type="match status" value="2"/>
</dbReference>
<evidence type="ECO:0000313" key="5">
    <source>
        <dbReference type="Proteomes" id="UP000541444"/>
    </source>
</evidence>
<keyword evidence="2" id="KW-0677">Repeat</keyword>
<evidence type="ECO:0000256" key="3">
    <source>
        <dbReference type="SAM" id="MobiDB-lite"/>
    </source>
</evidence>
<comment type="caution">
    <text evidence="4">The sequence shown here is derived from an EMBL/GenBank/DDBJ whole genome shotgun (WGS) entry which is preliminary data.</text>
</comment>
<dbReference type="PANTHER" id="PTHR46228">
    <property type="entry name" value="KELCH DOMAIN-CONTAINING PROTEIN"/>
    <property type="match status" value="1"/>
</dbReference>
<feature type="compositionally biased region" description="Low complexity" evidence="3">
    <location>
        <begin position="402"/>
        <end position="417"/>
    </location>
</feature>
<dbReference type="EMBL" id="JACGCM010000554">
    <property type="protein sequence ID" value="KAF6170920.1"/>
    <property type="molecule type" value="Genomic_DNA"/>
</dbReference>
<feature type="region of interest" description="Disordered" evidence="3">
    <location>
        <begin position="568"/>
        <end position="587"/>
    </location>
</feature>